<dbReference type="Proteomes" id="UP000032180">
    <property type="component" value="Chromosome 1"/>
</dbReference>
<reference evidence="4" key="2">
    <citation type="submission" date="2013-12" db="EMBL/GenBank/DDBJ databases">
        <authorList>
            <person name="Yu Y."/>
            <person name="Lee S."/>
            <person name="de Baynast K."/>
            <person name="Wissotski M."/>
            <person name="Liu L."/>
            <person name="Talag J."/>
            <person name="Goicoechea J."/>
            <person name="Angelova A."/>
            <person name="Jetty R."/>
            <person name="Kudrna D."/>
            <person name="Golser W."/>
            <person name="Rivera L."/>
            <person name="Zhang J."/>
            <person name="Wing R."/>
        </authorList>
    </citation>
    <scope>NUCLEOTIDE SEQUENCE</scope>
</reference>
<name>A0A0D9V2N0_9ORYZ</name>
<dbReference type="Pfam" id="PF20241">
    <property type="entry name" value="DUF6598"/>
    <property type="match status" value="1"/>
</dbReference>
<evidence type="ECO:0000313" key="4">
    <source>
        <dbReference type="Proteomes" id="UP000032180"/>
    </source>
</evidence>
<dbReference type="Gramene" id="LPERR01G18710.1">
    <property type="protein sequence ID" value="LPERR01G18710.1"/>
    <property type="gene ID" value="LPERR01G18710"/>
</dbReference>
<evidence type="ECO:0000313" key="3">
    <source>
        <dbReference type="EnsemblPlants" id="LPERR01G18710.1"/>
    </source>
</evidence>
<dbReference type="HOGENOM" id="CLU_800145_0_0_1"/>
<dbReference type="AlphaFoldDB" id="A0A0D9V2N0"/>
<sequence>MGFKPKGMGPTEEKMQCGTVGRLIEDDRVSPPIWGAAKDEVTESSPIGRASIDEDTESSPIRRTAAVEVAENYHLRLVLTASCRHRSLSHGRESGLGRGKGESTDMESVRGYCGLFALSHSFRHSGTTKHTPNRELTENVLTFEQLTLHINGDFGAVDMSLGAVLNGVEATVEVAISELVSAFDLSLSCDLAMLEERGELQLFSGTIGESCGLRRFVVAVRLDTMMHLKFKVDKEDSNVVEHFCTFEAKQHGCASHQIKFELANISVKKTVLSGGHLINWGLCPEDKLETMCEKTNGNGDEEERQRFTAAVVIMLSSSGLNPAQMTPPSSFDQNLTVAILLLVAVLG</sequence>
<reference evidence="3" key="3">
    <citation type="submission" date="2015-04" db="UniProtKB">
        <authorList>
            <consortium name="EnsemblPlants"/>
        </authorList>
    </citation>
    <scope>IDENTIFICATION</scope>
</reference>
<evidence type="ECO:0000259" key="2">
    <source>
        <dbReference type="Pfam" id="PF20241"/>
    </source>
</evidence>
<reference evidence="3 4" key="1">
    <citation type="submission" date="2012-08" db="EMBL/GenBank/DDBJ databases">
        <title>Oryza genome evolution.</title>
        <authorList>
            <person name="Wing R.A."/>
        </authorList>
    </citation>
    <scope>NUCLEOTIDE SEQUENCE</scope>
</reference>
<dbReference type="PANTHER" id="PTHR33065">
    <property type="entry name" value="OS07G0486400 PROTEIN"/>
    <property type="match status" value="1"/>
</dbReference>
<evidence type="ECO:0000256" key="1">
    <source>
        <dbReference type="SAM" id="MobiDB-lite"/>
    </source>
</evidence>
<protein>
    <recommendedName>
        <fullName evidence="2">DUF6598 domain-containing protein</fullName>
    </recommendedName>
</protein>
<feature type="region of interest" description="Disordered" evidence="1">
    <location>
        <begin position="40"/>
        <end position="59"/>
    </location>
</feature>
<dbReference type="EnsemblPlants" id="LPERR01G18710.1">
    <property type="protein sequence ID" value="LPERR01G18710.1"/>
    <property type="gene ID" value="LPERR01G18710"/>
</dbReference>
<keyword evidence="4" id="KW-1185">Reference proteome</keyword>
<dbReference type="InterPro" id="IPR046533">
    <property type="entry name" value="DUF6598"/>
</dbReference>
<dbReference type="PANTHER" id="PTHR33065:SF19">
    <property type="entry name" value="OS11G0130700 PROTEIN"/>
    <property type="match status" value="1"/>
</dbReference>
<proteinExistence type="predicted"/>
<accession>A0A0D9V2N0</accession>
<organism evidence="3 4">
    <name type="scientific">Leersia perrieri</name>
    <dbReference type="NCBI Taxonomy" id="77586"/>
    <lineage>
        <taxon>Eukaryota</taxon>
        <taxon>Viridiplantae</taxon>
        <taxon>Streptophyta</taxon>
        <taxon>Embryophyta</taxon>
        <taxon>Tracheophyta</taxon>
        <taxon>Spermatophyta</taxon>
        <taxon>Magnoliopsida</taxon>
        <taxon>Liliopsida</taxon>
        <taxon>Poales</taxon>
        <taxon>Poaceae</taxon>
        <taxon>BOP clade</taxon>
        <taxon>Oryzoideae</taxon>
        <taxon>Oryzeae</taxon>
        <taxon>Oryzinae</taxon>
        <taxon>Leersia</taxon>
    </lineage>
</organism>
<feature type="domain" description="DUF6598" evidence="2">
    <location>
        <begin position="147"/>
        <end position="267"/>
    </location>
</feature>